<organism evidence="1 2">
    <name type="scientific">Vogesella margarita</name>
    <dbReference type="NCBI Taxonomy" id="2984199"/>
    <lineage>
        <taxon>Bacteria</taxon>
        <taxon>Pseudomonadati</taxon>
        <taxon>Pseudomonadota</taxon>
        <taxon>Betaproteobacteria</taxon>
        <taxon>Neisseriales</taxon>
        <taxon>Chromobacteriaceae</taxon>
        <taxon>Vogesella</taxon>
    </lineage>
</organism>
<protein>
    <submittedName>
        <fullName evidence="1">Uncharacterized protein</fullName>
    </submittedName>
</protein>
<gene>
    <name evidence="1" type="ORF">PQU96_11540</name>
</gene>
<evidence type="ECO:0000313" key="1">
    <source>
        <dbReference type="EMBL" id="MDC7714748.1"/>
    </source>
</evidence>
<comment type="caution">
    <text evidence="1">The sequence shown here is derived from an EMBL/GenBank/DDBJ whole genome shotgun (WGS) entry which is preliminary data.</text>
</comment>
<evidence type="ECO:0000313" key="2">
    <source>
        <dbReference type="Proteomes" id="UP001222030"/>
    </source>
</evidence>
<proteinExistence type="predicted"/>
<dbReference type="EMBL" id="JAQQLE010000010">
    <property type="protein sequence ID" value="MDC7714748.1"/>
    <property type="molecule type" value="Genomic_DNA"/>
</dbReference>
<dbReference type="RefSeq" id="WP_272772498.1">
    <property type="nucleotide sequence ID" value="NZ_JAQQLE010000010.1"/>
</dbReference>
<dbReference type="Proteomes" id="UP001222030">
    <property type="component" value="Unassembled WGS sequence"/>
</dbReference>
<accession>A0ABT5IQE3</accession>
<reference evidence="1 2" key="1">
    <citation type="submission" date="2023-01" db="EMBL/GenBank/DDBJ databases">
        <title>Novel species of the genus Vogesella isolated from rivers.</title>
        <authorList>
            <person name="Lu H."/>
        </authorList>
    </citation>
    <scope>NUCLEOTIDE SEQUENCE [LARGE SCALE GENOMIC DNA]</scope>
    <source>
        <strain evidence="1 2">LYT5W</strain>
    </source>
</reference>
<name>A0ABT5IQE3_9NEIS</name>
<keyword evidence="2" id="KW-1185">Reference proteome</keyword>
<sequence length="80" mass="9479">MSNFSFMRKWYDNPSERLDKQHHVLKRVVGFIFKVNPGVVVKFVVFKPDSWGLKFISLSNVNYCVKLQEILDENWQLCAN</sequence>